<dbReference type="PANTHER" id="PTHR33939:SF1">
    <property type="entry name" value="DUF4371 DOMAIN-CONTAINING PROTEIN"/>
    <property type="match status" value="1"/>
</dbReference>
<dbReference type="PANTHER" id="PTHR33939">
    <property type="entry name" value="PROTEIN CBG22215"/>
    <property type="match status" value="1"/>
</dbReference>
<evidence type="ECO:0008006" key="3">
    <source>
        <dbReference type="Google" id="ProtNLM"/>
    </source>
</evidence>
<name>A0ABQ8SEC1_PERAM</name>
<sequence>MLLLYALFQAELKTKTTVDVEADVDIHCGAYHSFKSKSTNDPYKEMNAVNSKHWFENKLLPNIPQNSIIVMDNASYHSVQLNKTPTSASSKSDMQSWLRQNNIEYDPKATKIVLYDIIKLNEHAVSRTVILKEHKDYRIKNQLFIIRKKLRYIRNVYIVIRTASMFNVQFQMESKWNS</sequence>
<protein>
    <recommendedName>
        <fullName evidence="3">Tc1-like transposase DDE domain-containing protein</fullName>
    </recommendedName>
</protein>
<comment type="caution">
    <text evidence="1">The sequence shown here is derived from an EMBL/GenBank/DDBJ whole genome shotgun (WGS) entry which is preliminary data.</text>
</comment>
<dbReference type="EMBL" id="JAJSOF020000029">
    <property type="protein sequence ID" value="KAJ4432446.1"/>
    <property type="molecule type" value="Genomic_DNA"/>
</dbReference>
<keyword evidence="2" id="KW-1185">Reference proteome</keyword>
<dbReference type="InterPro" id="IPR036397">
    <property type="entry name" value="RNaseH_sf"/>
</dbReference>
<dbReference type="Gene3D" id="3.30.420.10">
    <property type="entry name" value="Ribonuclease H-like superfamily/Ribonuclease H"/>
    <property type="match status" value="1"/>
</dbReference>
<dbReference type="Proteomes" id="UP001148838">
    <property type="component" value="Unassembled WGS sequence"/>
</dbReference>
<accession>A0ABQ8SEC1</accession>
<evidence type="ECO:0000313" key="1">
    <source>
        <dbReference type="EMBL" id="KAJ4432446.1"/>
    </source>
</evidence>
<proteinExistence type="predicted"/>
<organism evidence="1 2">
    <name type="scientific">Periplaneta americana</name>
    <name type="common">American cockroach</name>
    <name type="synonym">Blatta americana</name>
    <dbReference type="NCBI Taxonomy" id="6978"/>
    <lineage>
        <taxon>Eukaryota</taxon>
        <taxon>Metazoa</taxon>
        <taxon>Ecdysozoa</taxon>
        <taxon>Arthropoda</taxon>
        <taxon>Hexapoda</taxon>
        <taxon>Insecta</taxon>
        <taxon>Pterygota</taxon>
        <taxon>Neoptera</taxon>
        <taxon>Polyneoptera</taxon>
        <taxon>Dictyoptera</taxon>
        <taxon>Blattodea</taxon>
        <taxon>Blattoidea</taxon>
        <taxon>Blattidae</taxon>
        <taxon>Blattinae</taxon>
        <taxon>Periplaneta</taxon>
    </lineage>
</organism>
<gene>
    <name evidence="1" type="ORF">ANN_21065</name>
</gene>
<reference evidence="1 2" key="1">
    <citation type="journal article" date="2022" name="Allergy">
        <title>Genome assembly and annotation of Periplaneta americana reveal a comprehensive cockroach allergen profile.</title>
        <authorList>
            <person name="Wang L."/>
            <person name="Xiong Q."/>
            <person name="Saelim N."/>
            <person name="Wang L."/>
            <person name="Nong W."/>
            <person name="Wan A.T."/>
            <person name="Shi M."/>
            <person name="Liu X."/>
            <person name="Cao Q."/>
            <person name="Hui J.H.L."/>
            <person name="Sookrung N."/>
            <person name="Leung T.F."/>
            <person name="Tungtrongchitr A."/>
            <person name="Tsui S.K.W."/>
        </authorList>
    </citation>
    <scope>NUCLEOTIDE SEQUENCE [LARGE SCALE GENOMIC DNA]</scope>
    <source>
        <strain evidence="1">PWHHKU_190912</strain>
    </source>
</reference>
<evidence type="ECO:0000313" key="2">
    <source>
        <dbReference type="Proteomes" id="UP001148838"/>
    </source>
</evidence>